<keyword evidence="3" id="KW-0614">Plasmid</keyword>
<dbReference type="EMBL" id="CP007130">
    <property type="protein sequence ID" value="AHG93179.1"/>
    <property type="molecule type" value="Genomic_DNA"/>
</dbReference>
<dbReference type="FunCoup" id="W0RQB7">
    <property type="interactions" value="35"/>
</dbReference>
<feature type="domain" description="GFO/IDH/MocA-like oxidoreductase" evidence="2">
    <location>
        <begin position="147"/>
        <end position="273"/>
    </location>
</feature>
<dbReference type="PATRIC" id="fig|861299.3.peg.5681"/>
<dbReference type="KEGG" id="gba:J421_5644"/>
<geneLocation type="plasmid" evidence="3 4">
    <name>2</name>
</geneLocation>
<dbReference type="OrthoDB" id="9815825at2"/>
<evidence type="ECO:0000259" key="2">
    <source>
        <dbReference type="Pfam" id="PF22725"/>
    </source>
</evidence>
<dbReference type="InterPro" id="IPR000683">
    <property type="entry name" value="Gfo/Idh/MocA-like_OxRdtase_N"/>
</dbReference>
<dbReference type="InterPro" id="IPR055170">
    <property type="entry name" value="GFO_IDH_MocA-like_dom"/>
</dbReference>
<evidence type="ECO:0000313" key="3">
    <source>
        <dbReference type="EMBL" id="AHG93179.1"/>
    </source>
</evidence>
<dbReference type="PANTHER" id="PTHR43708:SF3">
    <property type="entry name" value="OXIDOREDUCTASE"/>
    <property type="match status" value="1"/>
</dbReference>
<dbReference type="AlphaFoldDB" id="W0RQB7"/>
<gene>
    <name evidence="3" type="ORF">J421_5644</name>
</gene>
<reference evidence="3 4" key="1">
    <citation type="journal article" date="2014" name="Genome Announc.">
        <title>Genome Sequence and Methylome of Soil Bacterium Gemmatirosa kalamazoonensis KBS708T, a Member of the Rarely Cultivated Gemmatimonadetes Phylum.</title>
        <authorList>
            <person name="Debruyn J.M."/>
            <person name="Radosevich M."/>
            <person name="Wommack K.E."/>
            <person name="Polson S.W."/>
            <person name="Hauser L.J."/>
            <person name="Fawaz M.N."/>
            <person name="Korlach J."/>
            <person name="Tsai Y.C."/>
        </authorList>
    </citation>
    <scope>NUCLEOTIDE SEQUENCE [LARGE SCALE GENOMIC DNA]</scope>
    <source>
        <strain evidence="3 4">KBS708</strain>
        <plasmid evidence="4">Plasmid 2</plasmid>
    </source>
</reference>
<feature type="domain" description="Gfo/Idh/MocA-like oxidoreductase N-terminal" evidence="1">
    <location>
        <begin position="7"/>
        <end position="136"/>
    </location>
</feature>
<organism evidence="3 4">
    <name type="scientific">Gemmatirosa kalamazoonensis</name>
    <dbReference type="NCBI Taxonomy" id="861299"/>
    <lineage>
        <taxon>Bacteria</taxon>
        <taxon>Pseudomonadati</taxon>
        <taxon>Gemmatimonadota</taxon>
        <taxon>Gemmatimonadia</taxon>
        <taxon>Gemmatimonadales</taxon>
        <taxon>Gemmatimonadaceae</taxon>
        <taxon>Gemmatirosa</taxon>
    </lineage>
</organism>
<dbReference type="Gene3D" id="3.30.360.10">
    <property type="entry name" value="Dihydrodipicolinate Reductase, domain 2"/>
    <property type="match status" value="1"/>
</dbReference>
<keyword evidence="4" id="KW-1185">Reference proteome</keyword>
<dbReference type="Gene3D" id="3.40.50.720">
    <property type="entry name" value="NAD(P)-binding Rossmann-like Domain"/>
    <property type="match status" value="1"/>
</dbReference>
<dbReference type="GO" id="GO:0000166">
    <property type="term" value="F:nucleotide binding"/>
    <property type="evidence" value="ECO:0007669"/>
    <property type="project" value="InterPro"/>
</dbReference>
<dbReference type="InterPro" id="IPR051317">
    <property type="entry name" value="Gfo/Idh/MocA_oxidoreduct"/>
</dbReference>
<dbReference type="InterPro" id="IPR036291">
    <property type="entry name" value="NAD(P)-bd_dom_sf"/>
</dbReference>
<dbReference type="HOGENOM" id="CLU_023194_17_1_0"/>
<evidence type="ECO:0000313" key="4">
    <source>
        <dbReference type="Proteomes" id="UP000019151"/>
    </source>
</evidence>
<proteinExistence type="predicted"/>
<dbReference type="Pfam" id="PF01408">
    <property type="entry name" value="GFO_IDH_MocA"/>
    <property type="match status" value="1"/>
</dbReference>
<protein>
    <submittedName>
        <fullName evidence="3">Oxidoreductase domain protein</fullName>
    </submittedName>
</protein>
<dbReference type="Pfam" id="PF22725">
    <property type="entry name" value="GFO_IDH_MocA_C3"/>
    <property type="match status" value="1"/>
</dbReference>
<accession>W0RQB7</accession>
<evidence type="ECO:0000259" key="1">
    <source>
        <dbReference type="Pfam" id="PF01408"/>
    </source>
</evidence>
<dbReference type="InParanoid" id="W0RQB7"/>
<dbReference type="SUPFAM" id="SSF51735">
    <property type="entry name" value="NAD(P)-binding Rossmann-fold domains"/>
    <property type="match status" value="1"/>
</dbReference>
<dbReference type="PANTHER" id="PTHR43708">
    <property type="entry name" value="CONSERVED EXPRESSED OXIDOREDUCTASE (EUROFUNG)"/>
    <property type="match status" value="1"/>
</dbReference>
<dbReference type="RefSeq" id="WP_025414486.1">
    <property type="nucleotide sequence ID" value="NZ_CP007130.1"/>
</dbReference>
<name>W0RQB7_9BACT</name>
<dbReference type="Proteomes" id="UP000019151">
    <property type="component" value="Plasmid 2"/>
</dbReference>
<dbReference type="eggNOG" id="COG0673">
    <property type="taxonomic scope" value="Bacteria"/>
</dbReference>
<sequence>MPLNRKVRYGMVGGGPGAFIGGVHRAAAALDGEIELVAGAFSSSAEKSRQQGDALHLDPARVYASWEEMVERERARAEGDRIDFVTIVTPNVSHFAIAKAFIEAGFHVVCDKPMTTTVEDAEELCRLVKRYDTVFGLTHNYTGYPMVKQARELVRQGKLGTLRKVVAEYPQGWLAKAAGINMWRLDPSVAGISSAVGDIGVHAWHLARYVTGLELTALNADLTSFGKGYELEDDANLLVHYDGGARGVIYSSQISVGEENGLRLRVFGTEAGLDWRQEDPNYLHLLYADRASEVYKRGNDYLAPIARHNTRIPFGHPEGFIEAFANIYRNVARTIAARVAGEAPGEFDTDFPTVQDGARGVHFIHRAIDSGRQRDWVDARYAPPT</sequence>
<dbReference type="SUPFAM" id="SSF55347">
    <property type="entry name" value="Glyceraldehyde-3-phosphate dehydrogenase-like, C-terminal domain"/>
    <property type="match status" value="1"/>
</dbReference>